<feature type="region of interest" description="Disordered" evidence="1">
    <location>
        <begin position="188"/>
        <end position="207"/>
    </location>
</feature>
<feature type="region of interest" description="Disordered" evidence="1">
    <location>
        <begin position="63"/>
        <end position="89"/>
    </location>
</feature>
<dbReference type="RefSeq" id="XP_024332770.1">
    <property type="nucleotide sequence ID" value="XM_024481616.1"/>
</dbReference>
<evidence type="ECO:0000313" key="2">
    <source>
        <dbReference type="EMBL" id="OSX55976.1"/>
    </source>
</evidence>
<dbReference type="AlphaFoldDB" id="A0A1X6MIA6"/>
<proteinExistence type="predicted"/>
<keyword evidence="3" id="KW-1185">Reference proteome</keyword>
<dbReference type="GeneID" id="36326566"/>
<gene>
    <name evidence="2" type="ORF">POSPLADRAFT_1063160</name>
</gene>
<reference evidence="2 3" key="1">
    <citation type="submission" date="2017-04" db="EMBL/GenBank/DDBJ databases">
        <title>Genome Sequence of the Model Brown-Rot Fungus Postia placenta SB12.</title>
        <authorList>
            <consortium name="DOE Joint Genome Institute"/>
            <person name="Gaskell J."/>
            <person name="Kersten P."/>
            <person name="Larrondo L.F."/>
            <person name="Canessa P."/>
            <person name="Martinez D."/>
            <person name="Hibbett D."/>
            <person name="Schmoll M."/>
            <person name="Kubicek C.P."/>
            <person name="Martinez A.T."/>
            <person name="Yadav J."/>
            <person name="Master E."/>
            <person name="Magnuson J.K."/>
            <person name="James T."/>
            <person name="Yaver D."/>
            <person name="Berka R."/>
            <person name="Labutti K."/>
            <person name="Lipzen A."/>
            <person name="Aerts A."/>
            <person name="Barry K."/>
            <person name="Henrissat B."/>
            <person name="Blanchette R."/>
            <person name="Grigoriev I."/>
            <person name="Cullen D."/>
        </authorList>
    </citation>
    <scope>NUCLEOTIDE SEQUENCE [LARGE SCALE GENOMIC DNA]</scope>
    <source>
        <strain evidence="2 3">MAD-698-R-SB12</strain>
    </source>
</reference>
<feature type="region of interest" description="Disordered" evidence="1">
    <location>
        <begin position="1"/>
        <end position="28"/>
    </location>
</feature>
<feature type="compositionally biased region" description="Polar residues" evidence="1">
    <location>
        <begin position="193"/>
        <end position="206"/>
    </location>
</feature>
<feature type="compositionally biased region" description="Basic and acidic residues" evidence="1">
    <location>
        <begin position="1"/>
        <end position="11"/>
    </location>
</feature>
<sequence length="252" mass="27489">MASRGGPEHPQRHSSRHRSPVSMGFDNARTPFIAPRATCVTGPSSRKVRPLAARITRDYLPSPVLLDRDDEQTSRTPVHHPPQCRRRSPPRKVNTFFFLCVARRRAPHRLSTARLFPPSPPARSRSSAYAAPASATSAAASCHPSSTAAHPILTRAVSSARLARRLAPQPPIVHHRLFLSLPPPSRVVKHDAPSSSHPAHTGTSYMPQHGLSVFTPLRRPPRTTATPAASAPSRAPTRDPRVLASTHVTARY</sequence>
<dbReference type="EMBL" id="KZ110699">
    <property type="protein sequence ID" value="OSX55976.1"/>
    <property type="molecule type" value="Genomic_DNA"/>
</dbReference>
<evidence type="ECO:0000313" key="3">
    <source>
        <dbReference type="Proteomes" id="UP000194127"/>
    </source>
</evidence>
<accession>A0A1X6MIA6</accession>
<dbReference type="Proteomes" id="UP000194127">
    <property type="component" value="Unassembled WGS sequence"/>
</dbReference>
<feature type="compositionally biased region" description="Low complexity" evidence="1">
    <location>
        <begin position="222"/>
        <end position="235"/>
    </location>
</feature>
<feature type="region of interest" description="Disordered" evidence="1">
    <location>
        <begin position="216"/>
        <end position="252"/>
    </location>
</feature>
<evidence type="ECO:0000256" key="1">
    <source>
        <dbReference type="SAM" id="MobiDB-lite"/>
    </source>
</evidence>
<name>A0A1X6MIA6_9APHY</name>
<protein>
    <submittedName>
        <fullName evidence="2">Uncharacterized protein</fullName>
    </submittedName>
</protein>
<organism evidence="2 3">
    <name type="scientific">Postia placenta MAD-698-R-SB12</name>
    <dbReference type="NCBI Taxonomy" id="670580"/>
    <lineage>
        <taxon>Eukaryota</taxon>
        <taxon>Fungi</taxon>
        <taxon>Dikarya</taxon>
        <taxon>Basidiomycota</taxon>
        <taxon>Agaricomycotina</taxon>
        <taxon>Agaricomycetes</taxon>
        <taxon>Polyporales</taxon>
        <taxon>Adustoporiaceae</taxon>
        <taxon>Rhodonia</taxon>
    </lineage>
</organism>